<reference evidence="12" key="2">
    <citation type="journal article" date="2012" name="Stand. Genomic Sci.">
        <title>Complete genome sequencing and analysis of Saprospira grandis str. Lewin, a predatory marine bacterium.</title>
        <authorList>
            <person name="Saw J.H."/>
            <person name="Yuryev A."/>
            <person name="Kanbe M."/>
            <person name="Hou S."/>
            <person name="Young A.G."/>
            <person name="Aizawa S."/>
            <person name="Alam M."/>
        </authorList>
    </citation>
    <scope>NUCLEOTIDE SEQUENCE [LARGE SCALE GENOMIC DNA]</scope>
    <source>
        <strain evidence="12">Lewin</strain>
    </source>
</reference>
<keyword evidence="13" id="KW-1185">Reference proteome</keyword>
<dbReference type="GO" id="GO:0000731">
    <property type="term" value="P:DNA synthesis involved in DNA repair"/>
    <property type="evidence" value="ECO:0007669"/>
    <property type="project" value="TreeGrafter"/>
</dbReference>
<dbReference type="InterPro" id="IPR027417">
    <property type="entry name" value="P-loop_NTPase"/>
</dbReference>
<accession>H6L945</accession>
<keyword evidence="7 9" id="KW-0067">ATP-binding</keyword>
<dbReference type="InterPro" id="IPR042174">
    <property type="entry name" value="RecF_2"/>
</dbReference>
<dbReference type="EMBL" id="CP002831">
    <property type="protein sequence ID" value="AFC23181.1"/>
    <property type="molecule type" value="Genomic_DNA"/>
</dbReference>
<dbReference type="GO" id="GO:0005737">
    <property type="term" value="C:cytoplasm"/>
    <property type="evidence" value="ECO:0007669"/>
    <property type="project" value="UniProtKB-SubCell"/>
</dbReference>
<dbReference type="Pfam" id="PF02463">
    <property type="entry name" value="SMC_N"/>
    <property type="match status" value="1"/>
</dbReference>
<keyword evidence="4 9" id="KW-0963">Cytoplasm</keyword>
<evidence type="ECO:0000259" key="11">
    <source>
        <dbReference type="Pfam" id="PF02463"/>
    </source>
</evidence>
<dbReference type="Proteomes" id="UP000007519">
    <property type="component" value="Chromosome"/>
</dbReference>
<dbReference type="STRING" id="984262.SGRA_0442"/>
<comment type="subcellular location">
    <subcellularLocation>
        <location evidence="1 9 10">Cytoplasm</location>
    </subcellularLocation>
</comment>
<gene>
    <name evidence="9 12" type="primary">recF</name>
    <name evidence="12" type="ordered locus">SGRA_0442</name>
</gene>
<dbReference type="InterPro" id="IPR018078">
    <property type="entry name" value="DNA-binding_RecF_CS"/>
</dbReference>
<evidence type="ECO:0000256" key="10">
    <source>
        <dbReference type="RuleBase" id="RU000578"/>
    </source>
</evidence>
<keyword evidence="9 10" id="KW-0227">DNA damage</keyword>
<dbReference type="GO" id="GO:0009432">
    <property type="term" value="P:SOS response"/>
    <property type="evidence" value="ECO:0007669"/>
    <property type="project" value="UniProtKB-UniRule"/>
</dbReference>
<dbReference type="KEGG" id="sgn:SGRA_0442"/>
<dbReference type="HAMAP" id="MF_00365">
    <property type="entry name" value="RecF"/>
    <property type="match status" value="1"/>
</dbReference>
<evidence type="ECO:0000256" key="4">
    <source>
        <dbReference type="ARBA" id="ARBA00022490"/>
    </source>
</evidence>
<organism evidence="12 13">
    <name type="scientific">Saprospira grandis (strain Lewin)</name>
    <dbReference type="NCBI Taxonomy" id="984262"/>
    <lineage>
        <taxon>Bacteria</taxon>
        <taxon>Pseudomonadati</taxon>
        <taxon>Bacteroidota</taxon>
        <taxon>Saprospiria</taxon>
        <taxon>Saprospirales</taxon>
        <taxon>Saprospiraceae</taxon>
        <taxon>Saprospira</taxon>
    </lineage>
</organism>
<keyword evidence="9 10" id="KW-0234">DNA repair</keyword>
<feature type="domain" description="RecF/RecN/SMC N-terminal" evidence="11">
    <location>
        <begin position="6"/>
        <end position="349"/>
    </location>
</feature>
<keyword evidence="5 9" id="KW-0235">DNA replication</keyword>
<dbReference type="PROSITE" id="PS00617">
    <property type="entry name" value="RECF_1"/>
    <property type="match status" value="1"/>
</dbReference>
<evidence type="ECO:0000256" key="8">
    <source>
        <dbReference type="ARBA" id="ARBA00023125"/>
    </source>
</evidence>
<proteinExistence type="inferred from homology"/>
<evidence type="ECO:0000256" key="6">
    <source>
        <dbReference type="ARBA" id="ARBA00022741"/>
    </source>
</evidence>
<keyword evidence="6 9" id="KW-0547">Nucleotide-binding</keyword>
<protein>
    <recommendedName>
        <fullName evidence="3 9">DNA replication and repair protein RecF</fullName>
    </recommendedName>
</protein>
<dbReference type="AlphaFoldDB" id="H6L945"/>
<dbReference type="PANTHER" id="PTHR32182">
    <property type="entry name" value="DNA REPLICATION AND REPAIR PROTEIN RECF"/>
    <property type="match status" value="1"/>
</dbReference>
<dbReference type="GO" id="GO:0006260">
    <property type="term" value="P:DNA replication"/>
    <property type="evidence" value="ECO:0007669"/>
    <property type="project" value="UniProtKB-UniRule"/>
</dbReference>
<reference evidence="12" key="1">
    <citation type="submission" date="2011-06" db="EMBL/GenBank/DDBJ databases">
        <authorList>
            <person name="Saw J.H.W."/>
            <person name="Kanbe M."/>
            <person name="Aizawa S.-I."/>
            <person name="Saito J.A."/>
            <person name="Young A."/>
            <person name="Hou S."/>
            <person name="Alam M."/>
        </authorList>
    </citation>
    <scope>NUCLEOTIDE SEQUENCE</scope>
    <source>
        <strain evidence="12">Lewin</strain>
    </source>
</reference>
<evidence type="ECO:0000256" key="7">
    <source>
        <dbReference type="ARBA" id="ARBA00022840"/>
    </source>
</evidence>
<evidence type="ECO:0000256" key="5">
    <source>
        <dbReference type="ARBA" id="ARBA00022705"/>
    </source>
</evidence>
<dbReference type="Gene3D" id="3.40.50.300">
    <property type="entry name" value="P-loop containing nucleotide triphosphate hydrolases"/>
    <property type="match status" value="1"/>
</dbReference>
<evidence type="ECO:0000313" key="13">
    <source>
        <dbReference type="Proteomes" id="UP000007519"/>
    </source>
</evidence>
<dbReference type="GO" id="GO:0003697">
    <property type="term" value="F:single-stranded DNA binding"/>
    <property type="evidence" value="ECO:0007669"/>
    <property type="project" value="UniProtKB-UniRule"/>
</dbReference>
<evidence type="ECO:0000256" key="1">
    <source>
        <dbReference type="ARBA" id="ARBA00004496"/>
    </source>
</evidence>
<evidence type="ECO:0000256" key="3">
    <source>
        <dbReference type="ARBA" id="ARBA00020170"/>
    </source>
</evidence>
<evidence type="ECO:0000313" key="12">
    <source>
        <dbReference type="EMBL" id="AFC23181.1"/>
    </source>
</evidence>
<comment type="similarity">
    <text evidence="2 9 10">Belongs to the RecF family.</text>
</comment>
<dbReference type="PANTHER" id="PTHR32182:SF0">
    <property type="entry name" value="DNA REPLICATION AND REPAIR PROTEIN RECF"/>
    <property type="match status" value="1"/>
</dbReference>
<keyword evidence="8 9" id="KW-0238">DNA-binding</keyword>
<dbReference type="HOGENOM" id="CLU_040267_0_1_10"/>
<evidence type="ECO:0000256" key="2">
    <source>
        <dbReference type="ARBA" id="ARBA00008016"/>
    </source>
</evidence>
<dbReference type="Gene3D" id="1.20.1050.90">
    <property type="entry name" value="RecF/RecN/SMC, N-terminal domain"/>
    <property type="match status" value="1"/>
</dbReference>
<dbReference type="OrthoDB" id="9803889at2"/>
<dbReference type="RefSeq" id="WP_014373428.1">
    <property type="nucleotide sequence ID" value="NC_016940.1"/>
</dbReference>
<sequence>MRSQQLKALRLQGFKNYRDSQFEFSPKLNCILGQNGMGKTNLLDAIHLLCLGKSNFVSRDRYLIGFEADFFRLQAQFERGEESEEIVVKAAKGKRKTFERNRLPYERLADHVGRYPLVIIAPDDNKLILEGSELRRRFMDLSLSQESPNYLHQLMQYNKLIKQRNALLKSVDYPAQPDPILLDSYEQQLLGPAQAIVSARKKFIAELQPVFQQVYAQLSKGQEEVSLRYSSSLLEQDFAELLRENRRKDIQFQRSTVGPHKDDLVFGMKGQTLKQFASQGQLKSYLLALKLAQYQALKDSSQKLPILLLDDIFDKLDAQRLGQLLELLMGPAFGQVFISDAHENRLLELLQKLPKAVDFKLFLIENGAIKED</sequence>
<feature type="binding site" evidence="9">
    <location>
        <begin position="33"/>
        <end position="40"/>
    </location>
    <ligand>
        <name>ATP</name>
        <dbReference type="ChEBI" id="CHEBI:30616"/>
    </ligand>
</feature>
<comment type="function">
    <text evidence="9 10">The RecF protein is involved in DNA metabolism; it is required for DNA replication and normal SOS inducibility. RecF binds preferentially to single-stranded, linear DNA. It also seems to bind ATP.</text>
</comment>
<dbReference type="SUPFAM" id="SSF52540">
    <property type="entry name" value="P-loop containing nucleoside triphosphate hydrolases"/>
    <property type="match status" value="1"/>
</dbReference>
<dbReference type="eggNOG" id="COG1195">
    <property type="taxonomic scope" value="Bacteria"/>
</dbReference>
<name>H6L945_SAPGL</name>
<dbReference type="NCBIfam" id="TIGR00611">
    <property type="entry name" value="recf"/>
    <property type="match status" value="1"/>
</dbReference>
<dbReference type="InterPro" id="IPR001238">
    <property type="entry name" value="DNA-binding_RecF"/>
</dbReference>
<dbReference type="InterPro" id="IPR003395">
    <property type="entry name" value="RecF/RecN/SMC_N"/>
</dbReference>
<keyword evidence="9 10" id="KW-0742">SOS response</keyword>
<dbReference type="GO" id="GO:0006302">
    <property type="term" value="P:double-strand break repair"/>
    <property type="evidence" value="ECO:0007669"/>
    <property type="project" value="TreeGrafter"/>
</dbReference>
<dbReference type="PROSITE" id="PS00618">
    <property type="entry name" value="RECF_2"/>
    <property type="match status" value="1"/>
</dbReference>
<evidence type="ECO:0000256" key="9">
    <source>
        <dbReference type="HAMAP-Rule" id="MF_00365"/>
    </source>
</evidence>
<dbReference type="GO" id="GO:0005524">
    <property type="term" value="F:ATP binding"/>
    <property type="evidence" value="ECO:0007669"/>
    <property type="project" value="UniProtKB-UniRule"/>
</dbReference>